<comment type="caution">
    <text evidence="2">The sequence shown here is derived from an EMBL/GenBank/DDBJ whole genome shotgun (WGS) entry which is preliminary data.</text>
</comment>
<reference evidence="1 4" key="2">
    <citation type="journal article" date="2024" name="Int. J. Syst. Evol. Microbiol.">
        <title>Lacrimispora brassicae sp. nov. isolated from fermented cabbage, and proposal of Clostridium indicum Gundawar et al. 2019 and Clostridium methoxybenzovorans Mechichi et al. 1999 as heterotypic synonyms of Lacrimispora amygdalina (Parshina et al. 2003) Haas and Blanchard 2020 and Lacrimispora indolis (McClung and McCoy 1957) Haas and Blanchard 2020, respectively.</title>
        <authorList>
            <person name="Kobayashi H."/>
            <person name="Tanizawa Y."/>
            <person name="Sakamoto M."/>
            <person name="Ohkuma M."/>
            <person name="Tohno M."/>
        </authorList>
    </citation>
    <scope>NUCLEOTIDE SEQUENCE [LARGE SCALE GENOMIC DNA]</scope>
    <source>
        <strain evidence="1 4">DSM 12857</strain>
    </source>
</reference>
<dbReference type="Proteomes" id="UP001419084">
    <property type="component" value="Unassembled WGS sequence"/>
</dbReference>
<evidence type="ECO:0000313" key="1">
    <source>
        <dbReference type="EMBL" id="GLB30278.1"/>
    </source>
</evidence>
<evidence type="ECO:0000313" key="2">
    <source>
        <dbReference type="EMBL" id="RFZ77083.1"/>
    </source>
</evidence>
<dbReference type="AlphaFoldDB" id="A0A3E2N7V1"/>
<evidence type="ECO:0000313" key="3">
    <source>
        <dbReference type="Proteomes" id="UP000260680"/>
    </source>
</evidence>
<name>A0A3E2N7V1_9FIRM</name>
<reference evidence="2 3" key="1">
    <citation type="submission" date="2018-07" db="EMBL/GenBank/DDBJ databases">
        <title>New species, Clostridium PI-S10-A1B.</title>
        <authorList>
            <person name="Krishna G."/>
            <person name="Summeta K."/>
            <person name="Shikha S."/>
            <person name="Prabhu P.B."/>
            <person name="Suresh K."/>
        </authorList>
    </citation>
    <scope>NUCLEOTIDE SEQUENCE [LARGE SCALE GENOMIC DNA]</scope>
    <source>
        <strain evidence="2 3">PI-S10-A1B</strain>
    </source>
</reference>
<proteinExistence type="predicted"/>
<dbReference type="RefSeq" id="WP_117418719.1">
    <property type="nucleotide sequence ID" value="NZ_BRPJ01000037.1"/>
</dbReference>
<sequence>MCDDEKLIDDRHLERINRFTSIETGIYVEGELLQFCETKMFDNEVGIFLPSAFMDMKPEDVKRKYFSEQRPEIIKTNKDGTVNFSFSMVEREIKPEQLEPVIQEFYLVLKRFQPMSVCLEDGTELDHDVPFAWMEFISTALDDNLFNMLIIYPVGKKLLMVMFNCPFEKRLDWSRCLDKIRNSITIYKACNDPAGERKKNL</sequence>
<dbReference type="Proteomes" id="UP000260680">
    <property type="component" value="Unassembled WGS sequence"/>
</dbReference>
<evidence type="ECO:0000313" key="4">
    <source>
        <dbReference type="Proteomes" id="UP001419084"/>
    </source>
</evidence>
<dbReference type="EMBL" id="QOHO01000067">
    <property type="protein sequence ID" value="RFZ77083.1"/>
    <property type="molecule type" value="Genomic_DNA"/>
</dbReference>
<gene>
    <name evidence="2" type="ORF">DS742_19895</name>
    <name evidence="1" type="ORF">LAD12857_22010</name>
</gene>
<dbReference type="EMBL" id="BRPJ01000037">
    <property type="protein sequence ID" value="GLB30278.1"/>
    <property type="molecule type" value="Genomic_DNA"/>
</dbReference>
<protein>
    <submittedName>
        <fullName evidence="2">Uncharacterized protein</fullName>
    </submittedName>
</protein>
<keyword evidence="4" id="KW-1185">Reference proteome</keyword>
<organism evidence="2 3">
    <name type="scientific">Lacrimispora amygdalina</name>
    <dbReference type="NCBI Taxonomy" id="253257"/>
    <lineage>
        <taxon>Bacteria</taxon>
        <taxon>Bacillati</taxon>
        <taxon>Bacillota</taxon>
        <taxon>Clostridia</taxon>
        <taxon>Lachnospirales</taxon>
        <taxon>Lachnospiraceae</taxon>
        <taxon>Lacrimispora</taxon>
    </lineage>
</organism>
<accession>A0A3E2N7V1</accession>
<dbReference type="OrthoDB" id="249246at2"/>